<evidence type="ECO:0000313" key="3">
    <source>
        <dbReference type="Proteomes" id="UP001292094"/>
    </source>
</evidence>
<keyword evidence="3" id="KW-1185">Reference proteome</keyword>
<dbReference type="EMBL" id="JAWZYT010003546">
    <property type="protein sequence ID" value="KAK4297916.1"/>
    <property type="molecule type" value="Genomic_DNA"/>
</dbReference>
<gene>
    <name evidence="2" type="ORF">Pmani_029699</name>
</gene>
<name>A0AAE1NYX1_9EUCA</name>
<dbReference type="AlphaFoldDB" id="A0AAE1NYX1"/>
<organism evidence="2 3">
    <name type="scientific">Petrolisthes manimaculis</name>
    <dbReference type="NCBI Taxonomy" id="1843537"/>
    <lineage>
        <taxon>Eukaryota</taxon>
        <taxon>Metazoa</taxon>
        <taxon>Ecdysozoa</taxon>
        <taxon>Arthropoda</taxon>
        <taxon>Crustacea</taxon>
        <taxon>Multicrustacea</taxon>
        <taxon>Malacostraca</taxon>
        <taxon>Eumalacostraca</taxon>
        <taxon>Eucarida</taxon>
        <taxon>Decapoda</taxon>
        <taxon>Pleocyemata</taxon>
        <taxon>Anomura</taxon>
        <taxon>Galatheoidea</taxon>
        <taxon>Porcellanidae</taxon>
        <taxon>Petrolisthes</taxon>
    </lineage>
</organism>
<protein>
    <submittedName>
        <fullName evidence="2">Uncharacterized protein</fullName>
    </submittedName>
</protein>
<dbReference type="Proteomes" id="UP001292094">
    <property type="component" value="Unassembled WGS sequence"/>
</dbReference>
<sequence>MVSGKEKVSGKENVSGKIRIREKKKESGIENSVSQSTTRPTVNAPTTVTGQSESGLGGTKRANRSHV</sequence>
<accession>A0AAE1NYX1</accession>
<feature type="compositionally biased region" description="Basic and acidic residues" evidence="1">
    <location>
        <begin position="1"/>
        <end position="10"/>
    </location>
</feature>
<evidence type="ECO:0000256" key="1">
    <source>
        <dbReference type="SAM" id="MobiDB-lite"/>
    </source>
</evidence>
<reference evidence="2" key="1">
    <citation type="submission" date="2023-11" db="EMBL/GenBank/DDBJ databases">
        <title>Genome assemblies of two species of porcelain crab, Petrolisthes cinctipes and Petrolisthes manimaculis (Anomura: Porcellanidae).</title>
        <authorList>
            <person name="Angst P."/>
        </authorList>
    </citation>
    <scope>NUCLEOTIDE SEQUENCE</scope>
    <source>
        <strain evidence="2">PB745_02</strain>
        <tissue evidence="2">Gill</tissue>
    </source>
</reference>
<evidence type="ECO:0000313" key="2">
    <source>
        <dbReference type="EMBL" id="KAK4297916.1"/>
    </source>
</evidence>
<proteinExistence type="predicted"/>
<comment type="caution">
    <text evidence="2">The sequence shown here is derived from an EMBL/GenBank/DDBJ whole genome shotgun (WGS) entry which is preliminary data.</text>
</comment>
<feature type="region of interest" description="Disordered" evidence="1">
    <location>
        <begin position="1"/>
        <end position="67"/>
    </location>
</feature>
<feature type="compositionally biased region" description="Polar residues" evidence="1">
    <location>
        <begin position="29"/>
        <end position="54"/>
    </location>
</feature>